<dbReference type="PANTHER" id="PTHR11360">
    <property type="entry name" value="MONOCARBOXYLATE TRANSPORTER"/>
    <property type="match status" value="1"/>
</dbReference>
<accession>A0ABV7D7B5</accession>
<proteinExistence type="predicted"/>
<evidence type="ECO:0000313" key="6">
    <source>
        <dbReference type="EMBL" id="MFC3052574.1"/>
    </source>
</evidence>
<evidence type="ECO:0000259" key="5">
    <source>
        <dbReference type="PROSITE" id="PS50850"/>
    </source>
</evidence>
<name>A0ABV7D7B5_9PROT</name>
<dbReference type="Proteomes" id="UP001595444">
    <property type="component" value="Unassembled WGS sequence"/>
</dbReference>
<feature type="transmembrane region" description="Helical" evidence="4">
    <location>
        <begin position="144"/>
        <end position="165"/>
    </location>
</feature>
<evidence type="ECO:0000256" key="4">
    <source>
        <dbReference type="SAM" id="Phobius"/>
    </source>
</evidence>
<feature type="transmembrane region" description="Helical" evidence="4">
    <location>
        <begin position="384"/>
        <end position="405"/>
    </location>
</feature>
<dbReference type="Gene3D" id="1.20.1250.20">
    <property type="entry name" value="MFS general substrate transporter like domains"/>
    <property type="match status" value="2"/>
</dbReference>
<feature type="transmembrane region" description="Helical" evidence="4">
    <location>
        <begin position="317"/>
        <end position="339"/>
    </location>
</feature>
<dbReference type="RefSeq" id="WP_194213766.1">
    <property type="nucleotide sequence ID" value="NZ_CP061205.1"/>
</dbReference>
<dbReference type="PROSITE" id="PS50850">
    <property type="entry name" value="MFS"/>
    <property type="match status" value="1"/>
</dbReference>
<dbReference type="InterPro" id="IPR036259">
    <property type="entry name" value="MFS_trans_sf"/>
</dbReference>
<dbReference type="InterPro" id="IPR050327">
    <property type="entry name" value="Proton-linked_MCT"/>
</dbReference>
<feature type="domain" description="Major facilitator superfamily (MFS) profile" evidence="5">
    <location>
        <begin position="20"/>
        <end position="406"/>
    </location>
</feature>
<evidence type="ECO:0000256" key="2">
    <source>
        <dbReference type="ARBA" id="ARBA00022989"/>
    </source>
</evidence>
<dbReference type="SUPFAM" id="SSF103473">
    <property type="entry name" value="MFS general substrate transporter"/>
    <property type="match status" value="1"/>
</dbReference>
<gene>
    <name evidence="6" type="ORF">ACFOKA_11735</name>
</gene>
<dbReference type="InterPro" id="IPR020846">
    <property type="entry name" value="MFS_dom"/>
</dbReference>
<keyword evidence="1 4" id="KW-0812">Transmembrane</keyword>
<feature type="transmembrane region" description="Helical" evidence="4">
    <location>
        <begin position="54"/>
        <end position="73"/>
    </location>
</feature>
<feature type="transmembrane region" description="Helical" evidence="4">
    <location>
        <begin position="351"/>
        <end position="372"/>
    </location>
</feature>
<feature type="transmembrane region" description="Helical" evidence="4">
    <location>
        <begin position="20"/>
        <end position="42"/>
    </location>
</feature>
<feature type="transmembrane region" description="Helical" evidence="4">
    <location>
        <begin position="289"/>
        <end position="311"/>
    </location>
</feature>
<keyword evidence="2 4" id="KW-1133">Transmembrane helix</keyword>
<dbReference type="EMBL" id="JBHRSL010000010">
    <property type="protein sequence ID" value="MFC3052574.1"/>
    <property type="molecule type" value="Genomic_DNA"/>
</dbReference>
<protein>
    <submittedName>
        <fullName evidence="6">MFS transporter</fullName>
    </submittedName>
</protein>
<comment type="caution">
    <text evidence="6">The sequence shown here is derived from an EMBL/GenBank/DDBJ whole genome shotgun (WGS) entry which is preliminary data.</text>
</comment>
<feature type="transmembrane region" description="Helical" evidence="4">
    <location>
        <begin position="85"/>
        <end position="103"/>
    </location>
</feature>
<evidence type="ECO:0000256" key="3">
    <source>
        <dbReference type="ARBA" id="ARBA00023136"/>
    </source>
</evidence>
<dbReference type="Pfam" id="PF07690">
    <property type="entry name" value="MFS_1"/>
    <property type="match status" value="1"/>
</dbReference>
<dbReference type="InterPro" id="IPR011701">
    <property type="entry name" value="MFS"/>
</dbReference>
<dbReference type="PANTHER" id="PTHR11360:SF290">
    <property type="entry name" value="MONOCARBOXYLATE MFS PERMEASE"/>
    <property type="match status" value="1"/>
</dbReference>
<feature type="transmembrane region" description="Helical" evidence="4">
    <location>
        <begin position="109"/>
        <end position="132"/>
    </location>
</feature>
<sequence length="422" mass="45107">MTTDAAGALRQRNSDANWNVACAFIIFFSVLGIPAMMIPVLYESIINDTGWSRGDVAMFSSLKFGFGAIAAYLTGPLVERFGVRILTILCSILAGLCLLSMLLVNSLAFLYLLGILLGFSALGVTTGMKIFISQWFSARQGLAIGISLMGTSCAGVAIPYVTTILSEAYGWRATCALMSLVIWCIALPLFITKAKELNGEQKQQAKTEMAAQPSSVPAFSEIRFGRAFIFAIIINFLIGMVDHGMSAHLVIYFSSDVGLGAEMAALGFSLVMLLSNVGKIGYGWLYDRFSIKGMAFCWCVVIVGVAMAFPVTGITSLVIFALIYGPTQGGMLVNIPVLAKHCFGPKAMIRAIAVLSTFFMLGSAVGPALAGYLHDATGSYDSTFIIFIVATLVAACMTLSLKPVFFIKKNEKTSTATVPKEG</sequence>
<reference evidence="7" key="1">
    <citation type="journal article" date="2019" name="Int. J. Syst. Evol. Microbiol.">
        <title>The Global Catalogue of Microorganisms (GCM) 10K type strain sequencing project: providing services to taxonomists for standard genome sequencing and annotation.</title>
        <authorList>
            <consortium name="The Broad Institute Genomics Platform"/>
            <consortium name="The Broad Institute Genome Sequencing Center for Infectious Disease"/>
            <person name="Wu L."/>
            <person name="Ma J."/>
        </authorList>
    </citation>
    <scope>NUCLEOTIDE SEQUENCE [LARGE SCALE GENOMIC DNA]</scope>
    <source>
        <strain evidence="7">KCTC 62164</strain>
    </source>
</reference>
<organism evidence="6 7">
    <name type="scientific">Kordiimonas pumila</name>
    <dbReference type="NCBI Taxonomy" id="2161677"/>
    <lineage>
        <taxon>Bacteria</taxon>
        <taxon>Pseudomonadati</taxon>
        <taxon>Pseudomonadota</taxon>
        <taxon>Alphaproteobacteria</taxon>
        <taxon>Kordiimonadales</taxon>
        <taxon>Kordiimonadaceae</taxon>
        <taxon>Kordiimonas</taxon>
    </lineage>
</organism>
<evidence type="ECO:0000313" key="7">
    <source>
        <dbReference type="Proteomes" id="UP001595444"/>
    </source>
</evidence>
<feature type="transmembrane region" description="Helical" evidence="4">
    <location>
        <begin position="257"/>
        <end position="277"/>
    </location>
</feature>
<feature type="transmembrane region" description="Helical" evidence="4">
    <location>
        <begin position="171"/>
        <end position="192"/>
    </location>
</feature>
<feature type="transmembrane region" description="Helical" evidence="4">
    <location>
        <begin position="227"/>
        <end position="251"/>
    </location>
</feature>
<keyword evidence="3 4" id="KW-0472">Membrane</keyword>
<keyword evidence="7" id="KW-1185">Reference proteome</keyword>
<evidence type="ECO:0000256" key="1">
    <source>
        <dbReference type="ARBA" id="ARBA00022692"/>
    </source>
</evidence>